<comment type="function">
    <text evidence="2">Acts on leucine, isoleucine and valine.</text>
</comment>
<evidence type="ECO:0000256" key="9">
    <source>
        <dbReference type="ARBA" id="ARBA00022909"/>
    </source>
</evidence>
<gene>
    <name evidence="21" type="ORF">LMI_2534</name>
</gene>
<dbReference type="PANTHER" id="PTHR42743">
    <property type="entry name" value="AMINO-ACID AMINOTRANSFERASE"/>
    <property type="match status" value="1"/>
</dbReference>
<dbReference type="GO" id="GO:0046656">
    <property type="term" value="P:folic acid biosynthetic process"/>
    <property type="evidence" value="ECO:0007669"/>
    <property type="project" value="UniProtKB-KW"/>
</dbReference>
<evidence type="ECO:0000256" key="10">
    <source>
        <dbReference type="ARBA" id="ARBA00035633"/>
    </source>
</evidence>
<sequence length="272" mass="30921">MSTLVMVQEHDANLCFTADDRIFLGEGLFETLRVVKNKPCFPEAHWQRLKKSASFLGLTFDISFEVWFEKLNECIKLHAIQEGGIKAILSSGRAPRGLSARSKETTLILTAFPYTRSPQPLSLMSAPWQRDAKNPTFQLKSINYLEAIIALRYAQSAGFDDVLFFNFQNHATETTVANFFIIKNNQLITPPLHSGVLPGIIRERLLFLSKKQGIPCLELELRKDNLIEAEAAFTCNALQGIRPVRTFDNHAYTVKHPILETLSRFLMLEEYD</sequence>
<dbReference type="InterPro" id="IPR043131">
    <property type="entry name" value="BCAT-like_N"/>
</dbReference>
<dbReference type="GO" id="GO:0008696">
    <property type="term" value="F:4-amino-4-deoxychorismate lyase activity"/>
    <property type="evidence" value="ECO:0007669"/>
    <property type="project" value="UniProtKB-EC"/>
</dbReference>
<keyword evidence="9" id="KW-0289">Folate biosynthesis</keyword>
<comment type="pathway">
    <text evidence="4">Amino-acid biosynthesis; L-valine biosynthesis; L-valine from pyruvate: step 4/4.</text>
</comment>
<dbReference type="GO" id="GO:0004084">
    <property type="term" value="F:branched-chain-amino-acid transaminase activity"/>
    <property type="evidence" value="ECO:0007669"/>
    <property type="project" value="UniProtKB-EC"/>
</dbReference>
<comment type="similarity">
    <text evidence="6 19">Belongs to the class-IV pyridoxal-phosphate-dependent aminotransferase family.</text>
</comment>
<dbReference type="Gene3D" id="3.20.10.10">
    <property type="entry name" value="D-amino Acid Aminotransferase, subunit A, domain 2"/>
    <property type="match status" value="1"/>
</dbReference>
<dbReference type="Gene3D" id="3.30.470.10">
    <property type="match status" value="1"/>
</dbReference>
<dbReference type="KEGG" id="tmc:LMI_2534"/>
<dbReference type="RefSeq" id="WP_045099977.1">
    <property type="nucleotide sequence ID" value="NZ_CP020614.1"/>
</dbReference>
<dbReference type="InterPro" id="IPR001544">
    <property type="entry name" value="Aminotrans_IV"/>
</dbReference>
<evidence type="ECO:0000256" key="12">
    <source>
        <dbReference type="ARBA" id="ARBA00048212"/>
    </source>
</evidence>
<dbReference type="HOGENOM" id="CLU_020844_2_0_6"/>
<dbReference type="CDD" id="cd00449">
    <property type="entry name" value="PLPDE_IV"/>
    <property type="match status" value="1"/>
</dbReference>
<evidence type="ECO:0000313" key="22">
    <source>
        <dbReference type="Proteomes" id="UP000032414"/>
    </source>
</evidence>
<evidence type="ECO:0000256" key="2">
    <source>
        <dbReference type="ARBA" id="ARBA00003109"/>
    </source>
</evidence>
<dbReference type="GO" id="GO:0008652">
    <property type="term" value="P:amino acid biosynthetic process"/>
    <property type="evidence" value="ECO:0007669"/>
    <property type="project" value="UniProtKB-ARBA"/>
</dbReference>
<comment type="catalytic activity">
    <reaction evidence="14">
        <text>L-leucine + 2-oxoglutarate = 4-methyl-2-oxopentanoate + L-glutamate</text>
        <dbReference type="Rhea" id="RHEA:18321"/>
        <dbReference type="ChEBI" id="CHEBI:16810"/>
        <dbReference type="ChEBI" id="CHEBI:17865"/>
        <dbReference type="ChEBI" id="CHEBI:29985"/>
        <dbReference type="ChEBI" id="CHEBI:57427"/>
        <dbReference type="EC" id="2.6.1.42"/>
    </reaction>
</comment>
<evidence type="ECO:0000256" key="18">
    <source>
        <dbReference type="ARBA" id="ARBA00080135"/>
    </source>
</evidence>
<dbReference type="SUPFAM" id="SSF56752">
    <property type="entry name" value="D-aminoacid aminotransferase-like PLP-dependent enzymes"/>
    <property type="match status" value="1"/>
</dbReference>
<dbReference type="InterPro" id="IPR036038">
    <property type="entry name" value="Aminotransferase-like"/>
</dbReference>
<evidence type="ECO:0000256" key="13">
    <source>
        <dbReference type="ARBA" id="ARBA00048798"/>
    </source>
</evidence>
<reference evidence="22" key="1">
    <citation type="submission" date="2014-09" db="EMBL/GenBank/DDBJ databases">
        <authorList>
            <person name="Gomez-Valero L."/>
        </authorList>
    </citation>
    <scope>NUCLEOTIDE SEQUENCE [LARGE SCALE GENOMIC DNA]</scope>
    <source>
        <strain evidence="22">ATCC33218</strain>
    </source>
</reference>
<dbReference type="OrthoDB" id="9805628at2"/>
<dbReference type="EC" id="2.6.1.42" evidence="7"/>
<evidence type="ECO:0000256" key="19">
    <source>
        <dbReference type="RuleBase" id="RU004106"/>
    </source>
</evidence>
<dbReference type="Proteomes" id="UP000032414">
    <property type="component" value="Chromosome I"/>
</dbReference>
<evidence type="ECO:0000256" key="4">
    <source>
        <dbReference type="ARBA" id="ARBA00004931"/>
    </source>
</evidence>
<dbReference type="AlphaFoldDB" id="A0A098GJW7"/>
<evidence type="ECO:0000256" key="15">
    <source>
        <dbReference type="ARBA" id="ARBA00049529"/>
    </source>
</evidence>
<evidence type="ECO:0000256" key="11">
    <source>
        <dbReference type="ARBA" id="ARBA00035676"/>
    </source>
</evidence>
<comment type="pathway">
    <text evidence="3">Amino-acid biosynthesis; L-isoleucine biosynthesis; L-isoleucine from 2-oxobutanoate: step 4/4.</text>
</comment>
<evidence type="ECO:0000256" key="7">
    <source>
        <dbReference type="ARBA" id="ARBA00013053"/>
    </source>
</evidence>
<comment type="cofactor">
    <cofactor evidence="1 20">
        <name>pyridoxal 5'-phosphate</name>
        <dbReference type="ChEBI" id="CHEBI:597326"/>
    </cofactor>
</comment>
<dbReference type="InterPro" id="IPR043132">
    <property type="entry name" value="BCAT-like_C"/>
</dbReference>
<comment type="catalytic activity">
    <reaction evidence="15">
        <text>4-amino-4-deoxychorismate = 4-aminobenzoate + pyruvate + H(+)</text>
        <dbReference type="Rhea" id="RHEA:16201"/>
        <dbReference type="ChEBI" id="CHEBI:15361"/>
        <dbReference type="ChEBI" id="CHEBI:15378"/>
        <dbReference type="ChEBI" id="CHEBI:17836"/>
        <dbReference type="ChEBI" id="CHEBI:58406"/>
        <dbReference type="EC" id="4.1.3.38"/>
    </reaction>
</comment>
<keyword evidence="8 20" id="KW-0663">Pyridoxal phosphate</keyword>
<evidence type="ECO:0000256" key="16">
    <source>
        <dbReference type="ARBA" id="ARBA00054027"/>
    </source>
</evidence>
<comment type="catalytic activity">
    <reaction evidence="12">
        <text>L-valine + 2-oxoglutarate = 3-methyl-2-oxobutanoate + L-glutamate</text>
        <dbReference type="Rhea" id="RHEA:24813"/>
        <dbReference type="ChEBI" id="CHEBI:11851"/>
        <dbReference type="ChEBI" id="CHEBI:16810"/>
        <dbReference type="ChEBI" id="CHEBI:29985"/>
        <dbReference type="ChEBI" id="CHEBI:57762"/>
        <dbReference type="EC" id="2.6.1.42"/>
    </reaction>
</comment>
<comment type="pathway">
    <text evidence="5">Amino-acid biosynthesis; L-leucine biosynthesis; L-leucine from 3-methyl-2-oxobutanoate: step 4/4.</text>
</comment>
<evidence type="ECO:0000256" key="5">
    <source>
        <dbReference type="ARBA" id="ARBA00005072"/>
    </source>
</evidence>
<evidence type="ECO:0000256" key="1">
    <source>
        <dbReference type="ARBA" id="ARBA00001933"/>
    </source>
</evidence>
<evidence type="ECO:0000256" key="14">
    <source>
        <dbReference type="ARBA" id="ARBA00049229"/>
    </source>
</evidence>
<dbReference type="EMBL" id="LN614830">
    <property type="protein sequence ID" value="CEG61796.1"/>
    <property type="molecule type" value="Genomic_DNA"/>
</dbReference>
<dbReference type="PANTHER" id="PTHR42743:SF11">
    <property type="entry name" value="AMINODEOXYCHORISMATE LYASE"/>
    <property type="match status" value="1"/>
</dbReference>
<name>A0A098GJW7_LEGMI</name>
<comment type="catalytic activity">
    <reaction evidence="13">
        <text>L-isoleucine + 2-oxoglutarate = (S)-3-methyl-2-oxopentanoate + L-glutamate</text>
        <dbReference type="Rhea" id="RHEA:24801"/>
        <dbReference type="ChEBI" id="CHEBI:16810"/>
        <dbReference type="ChEBI" id="CHEBI:29985"/>
        <dbReference type="ChEBI" id="CHEBI:35146"/>
        <dbReference type="ChEBI" id="CHEBI:58045"/>
        <dbReference type="EC" id="2.6.1.42"/>
    </reaction>
</comment>
<accession>A0A098GJW7</accession>
<evidence type="ECO:0000256" key="8">
    <source>
        <dbReference type="ARBA" id="ARBA00022898"/>
    </source>
</evidence>
<dbReference type="InterPro" id="IPR018300">
    <property type="entry name" value="Aminotrans_IV_CS"/>
</dbReference>
<dbReference type="PROSITE" id="PS00770">
    <property type="entry name" value="AA_TRANSFER_CLASS_4"/>
    <property type="match status" value="1"/>
</dbReference>
<comment type="function">
    <text evidence="16">Involved in the biosynthesis of p-aminobenzoate (PABA), a precursor of tetrahydrofolate. Converts 4-amino-4-deoxychorismate into 4-aminobenzoate (PABA) and pyruvate.</text>
</comment>
<comment type="pathway">
    <text evidence="10">Cofactor biosynthesis; tetrahydrofolate biosynthesis; 4-aminobenzoate from chorismate: step 2/2.</text>
</comment>
<dbReference type="EC" id="4.1.3.38" evidence="11"/>
<dbReference type="InterPro" id="IPR050571">
    <property type="entry name" value="Class-IV_PLP-Dep_Aminotrnsfr"/>
</dbReference>
<evidence type="ECO:0000313" key="21">
    <source>
        <dbReference type="EMBL" id="CEG61796.1"/>
    </source>
</evidence>
<protein>
    <recommendedName>
        <fullName evidence="17">Aminodeoxychorismate lyase</fullName>
        <ecNumber evidence="7">2.6.1.42</ecNumber>
        <ecNumber evidence="11">4.1.3.38</ecNumber>
    </recommendedName>
    <alternativeName>
        <fullName evidence="18">4-amino-4-deoxychorismate lyase</fullName>
    </alternativeName>
</protein>
<dbReference type="STRING" id="451.B6N58_03540"/>
<evidence type="ECO:0000256" key="17">
    <source>
        <dbReference type="ARBA" id="ARBA00069174"/>
    </source>
</evidence>
<evidence type="ECO:0000256" key="6">
    <source>
        <dbReference type="ARBA" id="ARBA00009320"/>
    </source>
</evidence>
<proteinExistence type="inferred from homology"/>
<evidence type="ECO:0000256" key="3">
    <source>
        <dbReference type="ARBA" id="ARBA00004824"/>
    </source>
</evidence>
<organism evidence="21 22">
    <name type="scientific">Legionella micdadei</name>
    <name type="common">Tatlockia micdadei</name>
    <dbReference type="NCBI Taxonomy" id="451"/>
    <lineage>
        <taxon>Bacteria</taxon>
        <taxon>Pseudomonadati</taxon>
        <taxon>Pseudomonadota</taxon>
        <taxon>Gammaproteobacteria</taxon>
        <taxon>Legionellales</taxon>
        <taxon>Legionellaceae</taxon>
        <taxon>Legionella</taxon>
    </lineage>
</organism>
<dbReference type="Pfam" id="PF01063">
    <property type="entry name" value="Aminotran_4"/>
    <property type="match status" value="1"/>
</dbReference>
<keyword evidence="21" id="KW-0456">Lyase</keyword>
<dbReference type="FunFam" id="3.20.10.10:FF:000002">
    <property type="entry name" value="D-alanine aminotransferase"/>
    <property type="match status" value="1"/>
</dbReference>
<evidence type="ECO:0000256" key="20">
    <source>
        <dbReference type="RuleBase" id="RU004516"/>
    </source>
</evidence>